<evidence type="ECO:0000313" key="2">
    <source>
        <dbReference type="EMBL" id="CAB9530213.1"/>
    </source>
</evidence>
<feature type="transmembrane region" description="Helical" evidence="1">
    <location>
        <begin position="15"/>
        <end position="36"/>
    </location>
</feature>
<organism evidence="2 3">
    <name type="scientific">Seminavis robusta</name>
    <dbReference type="NCBI Taxonomy" id="568900"/>
    <lineage>
        <taxon>Eukaryota</taxon>
        <taxon>Sar</taxon>
        <taxon>Stramenopiles</taxon>
        <taxon>Ochrophyta</taxon>
        <taxon>Bacillariophyta</taxon>
        <taxon>Bacillariophyceae</taxon>
        <taxon>Bacillariophycidae</taxon>
        <taxon>Naviculales</taxon>
        <taxon>Naviculaceae</taxon>
        <taxon>Seminavis</taxon>
    </lineage>
</organism>
<proteinExistence type="predicted"/>
<evidence type="ECO:0000313" key="3">
    <source>
        <dbReference type="Proteomes" id="UP001153069"/>
    </source>
</evidence>
<gene>
    <name evidence="2" type="ORF">SEMRO_2790_G337150.1</name>
</gene>
<sequence>MRAALRATIGLVGRLVGRICMTIVQFWFVATGQLLFHFALQELNRIVVAYCRDHNLMEALDYQPIYEPIYEHPSAPAPLPAISFQPPPPVWEPVQDVDGHILPELCGVSCRFKYHFRAGIDHVQGILKLEKYGNTPLHRIWIQGNWSLPGPAGQKRVKGPGFHYPIQLPIGCHYALEDTLGQSERTRKKHFLMRLTFTHNDDGLEYMQCFVPVGQSSEKLSGCLAFHQALSNGLDCGCEEKLDEENDKENGE</sequence>
<dbReference type="Proteomes" id="UP001153069">
    <property type="component" value="Unassembled WGS sequence"/>
</dbReference>
<protein>
    <submittedName>
        <fullName evidence="2">Uncharacterized protein</fullName>
    </submittedName>
</protein>
<dbReference type="AlphaFoldDB" id="A0A9N8HWT8"/>
<accession>A0A9N8HWT8</accession>
<reference evidence="2" key="1">
    <citation type="submission" date="2020-06" db="EMBL/GenBank/DDBJ databases">
        <authorList>
            <consortium name="Plant Systems Biology data submission"/>
        </authorList>
    </citation>
    <scope>NUCLEOTIDE SEQUENCE</scope>
    <source>
        <strain evidence="2">D6</strain>
    </source>
</reference>
<keyword evidence="3" id="KW-1185">Reference proteome</keyword>
<dbReference type="EMBL" id="CAICTM010002788">
    <property type="protein sequence ID" value="CAB9530213.1"/>
    <property type="molecule type" value="Genomic_DNA"/>
</dbReference>
<keyword evidence="1" id="KW-0472">Membrane</keyword>
<evidence type="ECO:0000256" key="1">
    <source>
        <dbReference type="SAM" id="Phobius"/>
    </source>
</evidence>
<comment type="caution">
    <text evidence="2">The sequence shown here is derived from an EMBL/GenBank/DDBJ whole genome shotgun (WGS) entry which is preliminary data.</text>
</comment>
<name>A0A9N8HWT8_9STRA</name>
<keyword evidence="1" id="KW-0812">Transmembrane</keyword>
<keyword evidence="1" id="KW-1133">Transmembrane helix</keyword>